<dbReference type="Proteomes" id="UP000542811">
    <property type="component" value="Unassembled WGS sequence"/>
</dbReference>
<reference evidence="3" key="2">
    <citation type="submission" date="2020-04" db="EMBL/GenBank/DDBJ databases">
        <title>Global-level population genomics supports evidence of horizontal gene transfer on evolution of Rhizobia in Lentils.</title>
        <authorList>
            <person name="Gai Y."/>
            <person name="Cook D."/>
            <person name="Riely B."/>
        </authorList>
    </citation>
    <scope>NUCLEOTIDE SEQUENCE</scope>
    <source>
        <strain evidence="3">TLR9</strain>
    </source>
</reference>
<evidence type="ECO:0000313" key="3">
    <source>
        <dbReference type="EMBL" id="MBY3065480.1"/>
    </source>
</evidence>
<sequence length="58" mass="6410">MSIPSRQRMPQDARGGNGDDDIKTEIPTQKILAGAALKAAGYLSTPFDEYIELSKRTW</sequence>
<dbReference type="Proteomes" id="UP000295021">
    <property type="component" value="Unassembled WGS sequence"/>
</dbReference>
<dbReference type="EMBL" id="JACHXX010000001">
    <property type="protein sequence ID" value="MBB3160126.1"/>
    <property type="molecule type" value="Genomic_DNA"/>
</dbReference>
<gene>
    <name evidence="4" type="ORF">EV131_102127</name>
    <name evidence="2" type="ORF">FHS25_000558</name>
    <name evidence="3" type="ORF">HFO74_18975</name>
</gene>
<evidence type="ECO:0000313" key="6">
    <source>
        <dbReference type="Proteomes" id="UP000542811"/>
    </source>
</evidence>
<dbReference type="AlphaFoldDB" id="A0AAX2QRV4"/>
<evidence type="ECO:0000313" key="2">
    <source>
        <dbReference type="EMBL" id="MBB3160126.1"/>
    </source>
</evidence>
<comment type="caution">
    <text evidence="4">The sequence shown here is derived from an EMBL/GenBank/DDBJ whole genome shotgun (WGS) entry which is preliminary data.</text>
</comment>
<reference evidence="2 6" key="3">
    <citation type="submission" date="2020-08" db="EMBL/GenBank/DDBJ databases">
        <title>Genomic Encyclopedia of Type Strains, Phase III (KMG-III): the genomes of soil and plant-associated and newly described type strains.</title>
        <authorList>
            <person name="Whitman W."/>
        </authorList>
    </citation>
    <scope>NUCLEOTIDE SEQUENCE [LARGE SCALE GENOMIC DNA]</scope>
    <source>
        <strain evidence="2 6">CECT 8280</strain>
    </source>
</reference>
<evidence type="ECO:0000313" key="5">
    <source>
        <dbReference type="Proteomes" id="UP000295021"/>
    </source>
</evidence>
<dbReference type="Proteomes" id="UP000758022">
    <property type="component" value="Unassembled WGS sequence"/>
</dbReference>
<dbReference type="RefSeq" id="WP_158081419.1">
    <property type="nucleotide sequence ID" value="NZ_JAAXQQ010000006.1"/>
</dbReference>
<keyword evidence="6" id="KW-1185">Reference proteome</keyword>
<dbReference type="EMBL" id="SMBI01000002">
    <property type="protein sequence ID" value="TCU28295.1"/>
    <property type="molecule type" value="Genomic_DNA"/>
</dbReference>
<name>A0AAX2QRV4_9HYPH</name>
<evidence type="ECO:0000256" key="1">
    <source>
        <dbReference type="SAM" id="MobiDB-lite"/>
    </source>
</evidence>
<feature type="region of interest" description="Disordered" evidence="1">
    <location>
        <begin position="1"/>
        <end position="23"/>
    </location>
</feature>
<accession>A0AAX2QRV4</accession>
<reference evidence="4 5" key="1">
    <citation type="submission" date="2019-03" db="EMBL/GenBank/DDBJ databases">
        <title>Genomic Encyclopedia of Type Strains, Phase IV (KMG-V): Genome sequencing to study the core and pangenomes of soil and plant-associated prokaryotes.</title>
        <authorList>
            <person name="Whitman W."/>
        </authorList>
    </citation>
    <scope>NUCLEOTIDE SEQUENCE [LARGE SCALE GENOMIC DNA]</scope>
    <source>
        <strain evidence="4 5">FB403</strain>
    </source>
</reference>
<organism evidence="4 5">
    <name type="scientific">Rhizobium laguerreae</name>
    <dbReference type="NCBI Taxonomy" id="1076926"/>
    <lineage>
        <taxon>Bacteria</taxon>
        <taxon>Pseudomonadati</taxon>
        <taxon>Pseudomonadota</taxon>
        <taxon>Alphaproteobacteria</taxon>
        <taxon>Hyphomicrobiales</taxon>
        <taxon>Rhizobiaceae</taxon>
        <taxon>Rhizobium/Agrobacterium group</taxon>
        <taxon>Rhizobium</taxon>
    </lineage>
</organism>
<dbReference type="EMBL" id="JAAXQQ010000006">
    <property type="protein sequence ID" value="MBY3065480.1"/>
    <property type="molecule type" value="Genomic_DNA"/>
</dbReference>
<evidence type="ECO:0000313" key="4">
    <source>
        <dbReference type="EMBL" id="TCU28295.1"/>
    </source>
</evidence>
<proteinExistence type="predicted"/>
<protein>
    <submittedName>
        <fullName evidence="4">Uncharacterized protein</fullName>
    </submittedName>
</protein>